<accession>A0A8D8P565</accession>
<dbReference type="AlphaFoldDB" id="A0A8D8P565"/>
<reference evidence="1" key="1">
    <citation type="submission" date="2021-05" db="EMBL/GenBank/DDBJ databases">
        <authorList>
            <person name="Alioto T."/>
            <person name="Alioto T."/>
            <person name="Gomez Garrido J."/>
        </authorList>
    </citation>
    <scope>NUCLEOTIDE SEQUENCE</scope>
</reference>
<sequence length="108" mass="12501">MHLFVSVSNSFQVHVHAISVYHKFNHACFLTSMLLNSKRLLIAKYAPQNSYPLSRSYYFSSTEQKKTRNIQSKPFWTNKNSNFSLSKFNKNIGKVIYACITSNSKTIQ</sequence>
<dbReference type="EMBL" id="HBUE01321634">
    <property type="protein sequence ID" value="CAG6588518.1"/>
    <property type="molecule type" value="Transcribed_RNA"/>
</dbReference>
<evidence type="ECO:0000313" key="1">
    <source>
        <dbReference type="EMBL" id="CAG6588518.1"/>
    </source>
</evidence>
<organism evidence="1">
    <name type="scientific">Culex pipiens</name>
    <name type="common">House mosquito</name>
    <dbReference type="NCBI Taxonomy" id="7175"/>
    <lineage>
        <taxon>Eukaryota</taxon>
        <taxon>Metazoa</taxon>
        <taxon>Ecdysozoa</taxon>
        <taxon>Arthropoda</taxon>
        <taxon>Hexapoda</taxon>
        <taxon>Insecta</taxon>
        <taxon>Pterygota</taxon>
        <taxon>Neoptera</taxon>
        <taxon>Endopterygota</taxon>
        <taxon>Diptera</taxon>
        <taxon>Nematocera</taxon>
        <taxon>Culicoidea</taxon>
        <taxon>Culicidae</taxon>
        <taxon>Culicinae</taxon>
        <taxon>Culicini</taxon>
        <taxon>Culex</taxon>
        <taxon>Culex</taxon>
    </lineage>
</organism>
<protein>
    <submittedName>
        <fullName evidence="1">(northern house mosquito) hypothetical protein</fullName>
    </submittedName>
</protein>
<name>A0A8D8P565_CULPI</name>
<proteinExistence type="predicted"/>
<dbReference type="EMBL" id="HBUE01215108">
    <property type="protein sequence ID" value="CAG6536526.1"/>
    <property type="molecule type" value="Transcribed_RNA"/>
</dbReference>